<evidence type="ECO:0000313" key="4">
    <source>
        <dbReference type="Proteomes" id="UP000002058"/>
    </source>
</evidence>
<dbReference type="STRING" id="336963.C4JQF4"/>
<dbReference type="AlphaFoldDB" id="C4JQF4"/>
<dbReference type="RefSeq" id="XP_002545191.1">
    <property type="nucleotide sequence ID" value="XM_002545145.1"/>
</dbReference>
<sequence length="139" mass="15340">MSQLSPLPRRSRGRPPNSKNRPKGNPASRVEVVVRSSSHSSPTYREYICSWNGCNAKLHNFDTLKKHVARVHLPFNSHVTYCQWSGCAEAGNHFVSAVELQEHVDIVHICSLAWKYGEGPATKGSGETGNNVAHPIVIV</sequence>
<accession>C4JQF4</accession>
<dbReference type="Proteomes" id="UP000002058">
    <property type="component" value="Unassembled WGS sequence"/>
</dbReference>
<dbReference type="SMART" id="SM00355">
    <property type="entry name" value="ZnF_C2H2"/>
    <property type="match status" value="2"/>
</dbReference>
<dbReference type="GeneID" id="8441343"/>
<reference evidence="4" key="1">
    <citation type="journal article" date="2009" name="Genome Res.">
        <title>Comparative genomic analyses of the human fungal pathogens Coccidioides and their relatives.</title>
        <authorList>
            <person name="Sharpton T.J."/>
            <person name="Stajich J.E."/>
            <person name="Rounsley S.D."/>
            <person name="Gardner M.J."/>
            <person name="Wortman J.R."/>
            <person name="Jordar V.S."/>
            <person name="Maiti R."/>
            <person name="Kodira C.D."/>
            <person name="Neafsey D.E."/>
            <person name="Zeng Q."/>
            <person name="Hung C.-Y."/>
            <person name="McMahan C."/>
            <person name="Muszewska A."/>
            <person name="Grynberg M."/>
            <person name="Mandel M.A."/>
            <person name="Kellner E.M."/>
            <person name="Barker B.M."/>
            <person name="Galgiani J.N."/>
            <person name="Orbach M.J."/>
            <person name="Kirkland T.N."/>
            <person name="Cole G.T."/>
            <person name="Henn M.R."/>
            <person name="Birren B.W."/>
            <person name="Taylor J.W."/>
        </authorList>
    </citation>
    <scope>NUCLEOTIDE SEQUENCE [LARGE SCALE GENOMIC DNA]</scope>
    <source>
        <strain evidence="4">UAMH 1704</strain>
    </source>
</reference>
<dbReference type="KEGG" id="ure:UREG_04708"/>
<dbReference type="PROSITE" id="PS00028">
    <property type="entry name" value="ZINC_FINGER_C2H2_1"/>
    <property type="match status" value="1"/>
</dbReference>
<feature type="compositionally biased region" description="Low complexity" evidence="1">
    <location>
        <begin position="1"/>
        <end position="19"/>
    </location>
</feature>
<feature type="compositionally biased region" description="Low complexity" evidence="1">
    <location>
        <begin position="28"/>
        <end position="41"/>
    </location>
</feature>
<proteinExistence type="predicted"/>
<dbReference type="InParanoid" id="C4JQF4"/>
<evidence type="ECO:0000259" key="2">
    <source>
        <dbReference type="PROSITE" id="PS00028"/>
    </source>
</evidence>
<dbReference type="EMBL" id="CH476616">
    <property type="protein sequence ID" value="EEP79862.1"/>
    <property type="molecule type" value="Genomic_DNA"/>
</dbReference>
<gene>
    <name evidence="3" type="ORF">UREG_04708</name>
</gene>
<dbReference type="SUPFAM" id="SSF57667">
    <property type="entry name" value="beta-beta-alpha zinc fingers"/>
    <property type="match status" value="1"/>
</dbReference>
<protein>
    <recommendedName>
        <fullName evidence="2">C2H2-type domain-containing protein</fullName>
    </recommendedName>
</protein>
<keyword evidence="4" id="KW-1185">Reference proteome</keyword>
<organism evidence="3 4">
    <name type="scientific">Uncinocarpus reesii (strain UAMH 1704)</name>
    <dbReference type="NCBI Taxonomy" id="336963"/>
    <lineage>
        <taxon>Eukaryota</taxon>
        <taxon>Fungi</taxon>
        <taxon>Dikarya</taxon>
        <taxon>Ascomycota</taxon>
        <taxon>Pezizomycotina</taxon>
        <taxon>Eurotiomycetes</taxon>
        <taxon>Eurotiomycetidae</taxon>
        <taxon>Onygenales</taxon>
        <taxon>Onygenaceae</taxon>
        <taxon>Uncinocarpus</taxon>
    </lineage>
</organism>
<dbReference type="eggNOG" id="ENOG502S4ZA">
    <property type="taxonomic scope" value="Eukaryota"/>
</dbReference>
<dbReference type="InterPro" id="IPR013087">
    <property type="entry name" value="Znf_C2H2_type"/>
</dbReference>
<dbReference type="OrthoDB" id="5424797at2759"/>
<evidence type="ECO:0000313" key="3">
    <source>
        <dbReference type="EMBL" id="EEP79862.1"/>
    </source>
</evidence>
<dbReference type="VEuPathDB" id="FungiDB:UREG_04708"/>
<name>C4JQF4_UNCRE</name>
<feature type="region of interest" description="Disordered" evidence="1">
    <location>
        <begin position="1"/>
        <end position="41"/>
    </location>
</feature>
<dbReference type="Gene3D" id="3.30.160.60">
    <property type="entry name" value="Classic Zinc Finger"/>
    <property type="match status" value="1"/>
</dbReference>
<dbReference type="HOGENOM" id="CLU_1846606_0_0_1"/>
<evidence type="ECO:0000256" key="1">
    <source>
        <dbReference type="SAM" id="MobiDB-lite"/>
    </source>
</evidence>
<dbReference type="InterPro" id="IPR036236">
    <property type="entry name" value="Znf_C2H2_sf"/>
</dbReference>
<feature type="domain" description="C2H2-type" evidence="2">
    <location>
        <begin position="49"/>
        <end position="72"/>
    </location>
</feature>